<keyword evidence="6" id="KW-0269">Exonuclease</keyword>
<keyword evidence="8" id="KW-0238">DNA-binding</keyword>
<keyword evidence="7" id="KW-0067">ATP-binding</keyword>
<dbReference type="Gene3D" id="3.40.50.300">
    <property type="entry name" value="P-loop containing nucleotide triphosphate hydrolases"/>
    <property type="match status" value="3"/>
</dbReference>
<evidence type="ECO:0000313" key="12">
    <source>
        <dbReference type="EMBL" id="KXB58003.1"/>
    </source>
</evidence>
<evidence type="ECO:0000256" key="8">
    <source>
        <dbReference type="ARBA" id="ARBA00023125"/>
    </source>
</evidence>
<evidence type="ECO:0000259" key="10">
    <source>
        <dbReference type="Pfam" id="PF12705"/>
    </source>
</evidence>
<dbReference type="InterPro" id="IPR049035">
    <property type="entry name" value="ADDB_N"/>
</dbReference>
<proteinExistence type="predicted"/>
<protein>
    <recommendedName>
        <fullName evidence="14">DNA helicase</fullName>
    </recommendedName>
</protein>
<evidence type="ECO:0000256" key="6">
    <source>
        <dbReference type="ARBA" id="ARBA00022839"/>
    </source>
</evidence>
<dbReference type="InterPro" id="IPR027417">
    <property type="entry name" value="P-loop_NTPase"/>
</dbReference>
<evidence type="ECO:0000259" key="11">
    <source>
        <dbReference type="Pfam" id="PF21445"/>
    </source>
</evidence>
<keyword evidence="4" id="KW-0378">Hydrolase</keyword>
<reference evidence="12 13" key="1">
    <citation type="submission" date="2016-01" db="EMBL/GenBank/DDBJ databases">
        <authorList>
            <person name="Mitreva M."/>
            <person name="Pepin K.H."/>
            <person name="Mihindukulasuriya K.A."/>
            <person name="Fulton R."/>
            <person name="Fronick C."/>
            <person name="O'Laughlin M."/>
            <person name="Miner T."/>
            <person name="Herter B."/>
            <person name="Rosa B.A."/>
            <person name="Cordes M."/>
            <person name="Tomlinson C."/>
            <person name="Wollam A."/>
            <person name="Palsikar V.B."/>
            <person name="Mardis E.R."/>
            <person name="Wilson R.K."/>
        </authorList>
    </citation>
    <scope>NUCLEOTIDE SEQUENCE [LARGE SCALE GENOMIC DNA]</scope>
    <source>
        <strain evidence="12 13">KA00071</strain>
    </source>
</reference>
<evidence type="ECO:0000256" key="5">
    <source>
        <dbReference type="ARBA" id="ARBA00022806"/>
    </source>
</evidence>
<dbReference type="SUPFAM" id="SSF52540">
    <property type="entry name" value="P-loop containing nucleoside triphosphate hydrolases"/>
    <property type="match status" value="1"/>
</dbReference>
<sequence>MELELLIAGSGLGKTYNIISDIEENRKNCKIVILTPEQNGYNFEKKLCEKFGGTFNIDVLNFNSFIDKISKKLNLENIKISDEIKFFNYLEISKKLKDRDNFLAKRILHDINFIYSIDDIISELKEYNISIERLENYIKDSINIKDISNEHIDKIKAIVDIYKEYQNELILCKKYDKYSLIKIILDSIDLLDFSEYIFYIDSYYNFSPLEYEIIEKLILKSKKVLLSINSDINRYINFNINNLLTKEKISGSYNFITLDEVRNEFKYSLDIYRKSHEVIANINNIIKRNSIELFSLKSIVNYDNYNYLFNLKIEKGNINCINTIKFINNRYKSSDLNYLVQEYPKIKKSGKSYDVSSIKIIQSDNIELEVKQIAREINILKKSGKYLDEDFAIIYRNSSYEKYLDIFSDYGINVHLDKDVNVENHRLIKLIFNILNYSNENYKESIMSILKTQLSNFEKIFEDKIKKVVTKYDVLDILDVENILKIKLINSYDDINSKFFTLETKEYTKEELEIVQEILNDINKKIINIFKSRKVDIYIKNIVKILDYFDIKMLLDKNSLDIEDYFSFFQEVIDRQVYTKFLKILENLSENFKDKEIEYNYFKELLLMSIKKIKYRNIPELNNSAIMAKMDLAKIENKKIVFILGFNKDILPKNQKNKDFLDEEDKEKMFFSDIILSPSKKSLMIDEEFVSYIAISRCREKLYISYSLLSENFNDMYPSLYLENIKRILPNVLVDKTSKILNFSLKYLNYYNNVDNLYIYKEVSFLYMKFIQSYKILINNDNGDNKLLKYLFSLIKKYNNIMDTYFDKKMSINLELFKNLNDEKFLKEKENFTIMYYDIYNQHNEETIDNNLVKKYIFNKKNFYNFSVSKITDFSNNPYLFFLKRILLLNDILTNEMNVANEGNFFHAIMDDKRVKEFIEKESDRISKLYDEEEIDEKISSLDIKPFLNNIINQNENATISNFMLIIFGQKSNHYFLDNIIKRLENAIKIEIKYMVITGYRFFVTELPFSMTLTDDFKNIESGDIYKKAKIIGKIDRVDKKGKNFLVIDYKRSKKDFSLKEILRGNISQIISYLYIIMKENGLKSSNVFGSFYREISDGTSSDKKFRLRGIVNEDLIFLENYSSEVMFIRVTKKGKIHSSDTHKSYKSKELDKLIKLNFKNIVNIIKEIDNFNFFNLSEEEQEEILFILANGEYLNISKKDDKYENISNKDLKKLFLEMEIY</sequence>
<evidence type="ECO:0000256" key="3">
    <source>
        <dbReference type="ARBA" id="ARBA00022763"/>
    </source>
</evidence>
<dbReference type="InterPro" id="IPR038726">
    <property type="entry name" value="PDDEXK_AddAB-type"/>
</dbReference>
<keyword evidence="5" id="KW-0347">Helicase</keyword>
<dbReference type="Pfam" id="PF12705">
    <property type="entry name" value="PDDEXK_1"/>
    <property type="match status" value="1"/>
</dbReference>
<comment type="caution">
    <text evidence="12">The sequence shown here is derived from an EMBL/GenBank/DDBJ whole genome shotgun (WGS) entry which is preliminary data.</text>
</comment>
<gene>
    <name evidence="12" type="ORF">HMPREF1871_00669</name>
</gene>
<keyword evidence="2" id="KW-0547">Nucleotide-binding</keyword>
<keyword evidence="9" id="KW-0234">DNA repair</keyword>
<feature type="domain" description="ATP-dependent helicase/deoxyribonuclease subunit B N-terminal" evidence="11">
    <location>
        <begin position="7"/>
        <end position="233"/>
    </location>
</feature>
<keyword evidence="3" id="KW-0227">DNA damage</keyword>
<dbReference type="Pfam" id="PF21445">
    <property type="entry name" value="ADDB_N"/>
    <property type="match status" value="1"/>
</dbReference>
<keyword evidence="13" id="KW-1185">Reference proteome</keyword>
<organism evidence="12 13">
    <name type="scientific">Gemelliphila asaccharolytica</name>
    <dbReference type="NCBI Taxonomy" id="502393"/>
    <lineage>
        <taxon>Bacteria</taxon>
        <taxon>Bacillati</taxon>
        <taxon>Bacillota</taxon>
        <taxon>Bacilli</taxon>
        <taxon>Bacillales</taxon>
        <taxon>Gemellaceae</taxon>
        <taxon>Gemelliphila</taxon>
    </lineage>
</organism>
<evidence type="ECO:0000256" key="4">
    <source>
        <dbReference type="ARBA" id="ARBA00022801"/>
    </source>
</evidence>
<evidence type="ECO:0000256" key="7">
    <source>
        <dbReference type="ARBA" id="ARBA00022840"/>
    </source>
</evidence>
<dbReference type="EMBL" id="LSDB01000023">
    <property type="protein sequence ID" value="KXB58003.1"/>
    <property type="molecule type" value="Genomic_DNA"/>
</dbReference>
<keyword evidence="1" id="KW-0540">Nuclease</keyword>
<dbReference type="RefSeq" id="WP_066130018.1">
    <property type="nucleotide sequence ID" value="NZ_KQ959874.1"/>
</dbReference>
<dbReference type="Proteomes" id="UP000070467">
    <property type="component" value="Unassembled WGS sequence"/>
</dbReference>
<name>A0ABR5TLU6_9BACL</name>
<evidence type="ECO:0008006" key="14">
    <source>
        <dbReference type="Google" id="ProtNLM"/>
    </source>
</evidence>
<evidence type="ECO:0000256" key="1">
    <source>
        <dbReference type="ARBA" id="ARBA00022722"/>
    </source>
</evidence>
<evidence type="ECO:0000256" key="2">
    <source>
        <dbReference type="ARBA" id="ARBA00022741"/>
    </source>
</evidence>
<evidence type="ECO:0000313" key="13">
    <source>
        <dbReference type="Proteomes" id="UP000070467"/>
    </source>
</evidence>
<evidence type="ECO:0000256" key="9">
    <source>
        <dbReference type="ARBA" id="ARBA00023204"/>
    </source>
</evidence>
<accession>A0ABR5TLU6</accession>
<feature type="domain" description="PD-(D/E)XK endonuclease-like" evidence="10">
    <location>
        <begin position="866"/>
        <end position="1103"/>
    </location>
</feature>